<keyword evidence="3 6" id="KW-0326">Glycosidase</keyword>
<keyword evidence="4" id="KW-0732">Signal</keyword>
<dbReference type="Gene3D" id="1.50.10.10">
    <property type="match status" value="1"/>
</dbReference>
<sequence>MKAPHSFIACLVTGLSFLSLNGNAQSCGNDSIYKLPYKDTYVKEQLVAENTFRIAKPKYTSLPKDFAQAKEILPNPIWNGHEEELKMYWRAWEIAVGNIRNPEPGSGFVMPYIDTAYNGNIFMWDSAFILMFARYGARYFPFQYTLDNFYAKQHPDGFICREIKGNGADCFERYDPVSTGPNLIPWCEMAYYHQFGDTERLHKIFPVLCAYYKWLKLNRTWRNGTYWSSGWGTGMDNMPRVKQGYNMIFSHGHMIWLDTNLQQLFTANLLLEMGFYLERWQEIEELEDEATMLKKYIRENMWDEKTGFLYDQYADGSLSTTKGIGAYWALYSDVLNDDQLKRMVSELDNPATFKRKFRVPSLSADNPRYKANGRYWQGGIWPSTNYMVMNGLMEKGFRKEAREIALSHYDQVFQVYKKTGTFWEYYAPESADPGFMARDEFVGWGGLAPIGELIEFIIGIRGDYTEKQIVWDMNLTEANGIERYPFGPDGSITMKAAARHSASDKPKIEVESNIPFELVVLYGDKKEVFKVTPGKNNF</sequence>
<dbReference type="PANTHER" id="PTHR10412:SF11">
    <property type="entry name" value="MANNOSYL-OLIGOSACCHARIDE GLUCOSIDASE"/>
    <property type="match status" value="1"/>
</dbReference>
<feature type="signal peptide" evidence="4">
    <location>
        <begin position="1"/>
        <end position="24"/>
    </location>
</feature>
<accession>A0ABT4PIW8</accession>
<dbReference type="SUPFAM" id="SSF48208">
    <property type="entry name" value="Six-hairpin glycosidases"/>
    <property type="match status" value="1"/>
</dbReference>
<comment type="caution">
    <text evidence="6">The sequence shown here is derived from an EMBL/GenBank/DDBJ whole genome shotgun (WGS) entry which is preliminary data.</text>
</comment>
<keyword evidence="7" id="KW-1185">Reference proteome</keyword>
<reference evidence="6" key="1">
    <citation type="submission" date="2022-12" db="EMBL/GenBank/DDBJ databases">
        <title>Phocaeicola acetigenes sp. nov., isolated feces from a healthy human.</title>
        <authorList>
            <person name="Do H."/>
            <person name="Ha Y.B."/>
            <person name="Kim J.-S."/>
            <person name="Suh M.K."/>
            <person name="Kim H.S."/>
            <person name="Lee J.-S."/>
        </authorList>
    </citation>
    <scope>NUCLEOTIDE SEQUENCE</scope>
    <source>
        <strain evidence="6">KGMB11183</strain>
    </source>
</reference>
<protein>
    <submittedName>
        <fullName evidence="6">Trehalase family glycosidase</fullName>
    </submittedName>
</protein>
<evidence type="ECO:0000259" key="5">
    <source>
        <dbReference type="Pfam" id="PF22422"/>
    </source>
</evidence>
<dbReference type="Proteomes" id="UP001141933">
    <property type="component" value="Unassembled WGS sequence"/>
</dbReference>
<organism evidence="6 7">
    <name type="scientific">Phocaeicola acetigenes</name>
    <dbReference type="NCBI Taxonomy" id="3016083"/>
    <lineage>
        <taxon>Bacteria</taxon>
        <taxon>Pseudomonadati</taxon>
        <taxon>Bacteroidota</taxon>
        <taxon>Bacteroidia</taxon>
        <taxon>Bacteroidales</taxon>
        <taxon>Bacteroidaceae</taxon>
        <taxon>Phocaeicola</taxon>
    </lineage>
</organism>
<dbReference type="EMBL" id="JAPZVM010000008">
    <property type="protein sequence ID" value="MCZ8373000.1"/>
    <property type="molecule type" value="Genomic_DNA"/>
</dbReference>
<keyword evidence="2" id="KW-0378">Hydrolase</keyword>
<evidence type="ECO:0000256" key="2">
    <source>
        <dbReference type="ARBA" id="ARBA00022801"/>
    </source>
</evidence>
<evidence type="ECO:0000256" key="4">
    <source>
        <dbReference type="SAM" id="SignalP"/>
    </source>
</evidence>
<comment type="similarity">
    <text evidence="1">Belongs to the glycosyl hydrolase 63 family.</text>
</comment>
<proteinExistence type="inferred from homology"/>
<evidence type="ECO:0000256" key="1">
    <source>
        <dbReference type="ARBA" id="ARBA00010833"/>
    </source>
</evidence>
<dbReference type="PANTHER" id="PTHR10412">
    <property type="entry name" value="MANNOSYL-OLIGOSACCHARIDE GLUCOSIDASE"/>
    <property type="match status" value="1"/>
</dbReference>
<name>A0ABT4PIW8_9BACT</name>
<evidence type="ECO:0000256" key="3">
    <source>
        <dbReference type="ARBA" id="ARBA00023295"/>
    </source>
</evidence>
<dbReference type="InterPro" id="IPR004888">
    <property type="entry name" value="Glycoside_hydrolase_63"/>
</dbReference>
<dbReference type="InterPro" id="IPR008928">
    <property type="entry name" value="6-hairpin_glycosidase_sf"/>
</dbReference>
<feature type="chain" id="PRO_5045683608" evidence="4">
    <location>
        <begin position="25"/>
        <end position="538"/>
    </location>
</feature>
<dbReference type="InterPro" id="IPR054491">
    <property type="entry name" value="MGH1-like_GH"/>
</dbReference>
<evidence type="ECO:0000313" key="6">
    <source>
        <dbReference type="EMBL" id="MCZ8373000.1"/>
    </source>
</evidence>
<dbReference type="RefSeq" id="WP_269878304.1">
    <property type="nucleotide sequence ID" value="NZ_JAPZVM010000008.1"/>
</dbReference>
<dbReference type="Pfam" id="PF22422">
    <property type="entry name" value="MGH1-like_GH"/>
    <property type="match status" value="1"/>
</dbReference>
<dbReference type="InterPro" id="IPR012341">
    <property type="entry name" value="6hp_glycosidase-like_sf"/>
</dbReference>
<evidence type="ECO:0000313" key="7">
    <source>
        <dbReference type="Proteomes" id="UP001141933"/>
    </source>
</evidence>
<dbReference type="GO" id="GO:0016798">
    <property type="term" value="F:hydrolase activity, acting on glycosyl bonds"/>
    <property type="evidence" value="ECO:0007669"/>
    <property type="project" value="UniProtKB-KW"/>
</dbReference>
<feature type="domain" description="Mannosylglycerate hydrolase MGH1-like glycoside hydrolase" evidence="5">
    <location>
        <begin position="122"/>
        <end position="431"/>
    </location>
</feature>
<gene>
    <name evidence="6" type="ORF">O6P32_09830</name>
</gene>